<sequence length="84" mass="9125">MTCHQQDTESPSAVELICPVSSNSCHALGTDDWLGIVTIRIHRPSNRKVLTTLNDCDPPHTCTTASVRPWVGRTPPSSRGSQSI</sequence>
<evidence type="ECO:0000313" key="3">
    <source>
        <dbReference type="Proteomes" id="UP000294599"/>
    </source>
</evidence>
<proteinExistence type="predicted"/>
<reference evidence="2 3" key="1">
    <citation type="submission" date="2019-03" db="EMBL/GenBank/DDBJ databases">
        <title>Genomic Encyclopedia of Type Strains, Phase IV (KMG-IV): sequencing the most valuable type-strain genomes for metagenomic binning, comparative biology and taxonomic classification.</title>
        <authorList>
            <person name="Goeker M."/>
        </authorList>
    </citation>
    <scope>NUCLEOTIDE SEQUENCE [LARGE SCALE GENOMIC DNA]</scope>
    <source>
        <strain evidence="2 3">DSM 21944</strain>
    </source>
</reference>
<dbReference type="Proteomes" id="UP000294599">
    <property type="component" value="Unassembled WGS sequence"/>
</dbReference>
<evidence type="ECO:0000313" key="2">
    <source>
        <dbReference type="EMBL" id="TCS94405.1"/>
    </source>
</evidence>
<organism evidence="2 3">
    <name type="scientific">Pseudofulvimonas gallinarii</name>
    <dbReference type="NCBI Taxonomy" id="634155"/>
    <lineage>
        <taxon>Bacteria</taxon>
        <taxon>Pseudomonadati</taxon>
        <taxon>Pseudomonadota</taxon>
        <taxon>Gammaproteobacteria</taxon>
        <taxon>Lysobacterales</taxon>
        <taxon>Rhodanobacteraceae</taxon>
        <taxon>Pseudofulvimonas</taxon>
    </lineage>
</organism>
<comment type="caution">
    <text evidence="2">The sequence shown here is derived from an EMBL/GenBank/DDBJ whole genome shotgun (WGS) entry which is preliminary data.</text>
</comment>
<gene>
    <name evidence="2" type="ORF">EDC25_1221</name>
</gene>
<dbReference type="EMBL" id="SMAF01000022">
    <property type="protein sequence ID" value="TCS94405.1"/>
    <property type="molecule type" value="Genomic_DNA"/>
</dbReference>
<dbReference type="AlphaFoldDB" id="A0A4R3L5X9"/>
<feature type="region of interest" description="Disordered" evidence="1">
    <location>
        <begin position="65"/>
        <end position="84"/>
    </location>
</feature>
<feature type="compositionally biased region" description="Polar residues" evidence="1">
    <location>
        <begin position="75"/>
        <end position="84"/>
    </location>
</feature>
<evidence type="ECO:0000256" key="1">
    <source>
        <dbReference type="SAM" id="MobiDB-lite"/>
    </source>
</evidence>
<protein>
    <submittedName>
        <fullName evidence="2">Uncharacterized protein</fullName>
    </submittedName>
</protein>
<keyword evidence="3" id="KW-1185">Reference proteome</keyword>
<accession>A0A4R3L5X9</accession>
<name>A0A4R3L5X9_9GAMM</name>